<protein>
    <submittedName>
        <fullName evidence="2">Uncharacterized protein</fullName>
    </submittedName>
</protein>
<dbReference type="AlphaFoldDB" id="A0A1Y2EMM4"/>
<gene>
    <name evidence="2" type="ORF">BCR35DRAFT_307565</name>
</gene>
<sequence>MPALLRAPAVEYDGEDYDDSLAFGDFCLRCGGPSQGSYCSKECRRSDAERSQNSPDYSPSLSALPALVSSAKSVCSTPPSSANNSPSPRGIAGDLGEEPPHLDLPAPAHKFPYGGHSLPLGVRFPSAASNWALSYNSDASAFNDKRIGGPEPPAEQLVYHRKSNKPSQTIPAPLYYRERAAIVHSSPALTPSSPSSRRATPPVFWSPQLTSTKSIPDFDLEDRHPPPSRALPPRTTNCGRPGCVGVPARPQLADVQHPKDTKNRRKSWTSAPAGALRPLTSTAEAGDVLMSPRIRALRGLEGGLGAIEPLDDLEMGREAEGEEDDGRHSAFACYLFSQLADKAAPVHDDMEEILRGRSAVPSTPVEEKRSLSVDAAALARRNSSSGPALGRPTRFLFSRGSPAPAPPVTETESDSFDPDATIRGSTAASSRPQLTAGHFISATTASAISGISPFPSPPPSPPTAGRGRSTTRFPDSFVEPDGFEPRGRSNMRAVGAAASERSLSRGRQSSRAASDREERESRSRRRESNGRESRGRESRGRGRGGRRDEEDLQEAVVEEEDEEEERGRARGRSRSLLRRGMGREVAISGAAYGHDDSW</sequence>
<evidence type="ECO:0000313" key="2">
    <source>
        <dbReference type="EMBL" id="ORY72564.1"/>
    </source>
</evidence>
<evidence type="ECO:0000313" key="3">
    <source>
        <dbReference type="Proteomes" id="UP000193467"/>
    </source>
</evidence>
<feature type="compositionally biased region" description="Basic and acidic residues" evidence="1">
    <location>
        <begin position="513"/>
        <end position="549"/>
    </location>
</feature>
<dbReference type="OrthoDB" id="2537600at2759"/>
<feature type="compositionally biased region" description="Low complexity" evidence="1">
    <location>
        <begin position="72"/>
        <end position="88"/>
    </location>
</feature>
<evidence type="ECO:0000256" key="1">
    <source>
        <dbReference type="SAM" id="MobiDB-lite"/>
    </source>
</evidence>
<feature type="compositionally biased region" description="Low complexity" evidence="1">
    <location>
        <begin position="186"/>
        <end position="202"/>
    </location>
</feature>
<name>A0A1Y2EMM4_9BASI</name>
<proteinExistence type="predicted"/>
<feature type="region of interest" description="Disordered" evidence="1">
    <location>
        <begin position="72"/>
        <end position="108"/>
    </location>
</feature>
<dbReference type="InParanoid" id="A0A1Y2EMM4"/>
<accession>A0A1Y2EMM4</accession>
<keyword evidence="3" id="KW-1185">Reference proteome</keyword>
<organism evidence="2 3">
    <name type="scientific">Leucosporidium creatinivorum</name>
    <dbReference type="NCBI Taxonomy" id="106004"/>
    <lineage>
        <taxon>Eukaryota</taxon>
        <taxon>Fungi</taxon>
        <taxon>Dikarya</taxon>
        <taxon>Basidiomycota</taxon>
        <taxon>Pucciniomycotina</taxon>
        <taxon>Microbotryomycetes</taxon>
        <taxon>Leucosporidiales</taxon>
        <taxon>Leucosporidium</taxon>
    </lineage>
</organism>
<feature type="region of interest" description="Disordered" evidence="1">
    <location>
        <begin position="380"/>
        <end position="434"/>
    </location>
</feature>
<comment type="caution">
    <text evidence="2">The sequence shown here is derived from an EMBL/GenBank/DDBJ whole genome shotgun (WGS) entry which is preliminary data.</text>
</comment>
<dbReference type="EMBL" id="MCGR01000051">
    <property type="protein sequence ID" value="ORY72564.1"/>
    <property type="molecule type" value="Genomic_DNA"/>
</dbReference>
<feature type="region of interest" description="Disordered" evidence="1">
    <location>
        <begin position="449"/>
        <end position="598"/>
    </location>
</feature>
<feature type="compositionally biased region" description="Acidic residues" evidence="1">
    <location>
        <begin position="550"/>
        <end position="564"/>
    </location>
</feature>
<reference evidence="2 3" key="1">
    <citation type="submission" date="2016-07" db="EMBL/GenBank/DDBJ databases">
        <title>Pervasive Adenine N6-methylation of Active Genes in Fungi.</title>
        <authorList>
            <consortium name="DOE Joint Genome Institute"/>
            <person name="Mondo S.J."/>
            <person name="Dannebaum R.O."/>
            <person name="Kuo R.C."/>
            <person name="Labutti K."/>
            <person name="Haridas S."/>
            <person name="Kuo A."/>
            <person name="Salamov A."/>
            <person name="Ahrendt S.R."/>
            <person name="Lipzen A."/>
            <person name="Sullivan W."/>
            <person name="Andreopoulos W.B."/>
            <person name="Clum A."/>
            <person name="Lindquist E."/>
            <person name="Daum C."/>
            <person name="Ramamoorthy G.K."/>
            <person name="Gryganskyi A."/>
            <person name="Culley D."/>
            <person name="Magnuson J.K."/>
            <person name="James T.Y."/>
            <person name="O'Malley M.A."/>
            <person name="Stajich J.E."/>
            <person name="Spatafora J.W."/>
            <person name="Visel A."/>
            <person name="Grigoriev I.V."/>
        </authorList>
    </citation>
    <scope>NUCLEOTIDE SEQUENCE [LARGE SCALE GENOMIC DNA]</scope>
    <source>
        <strain evidence="2 3">62-1032</strain>
    </source>
</reference>
<feature type="region of interest" description="Disordered" evidence="1">
    <location>
        <begin position="186"/>
        <end position="239"/>
    </location>
</feature>
<feature type="compositionally biased region" description="Polar residues" evidence="1">
    <location>
        <begin position="423"/>
        <end position="433"/>
    </location>
</feature>
<dbReference type="Proteomes" id="UP000193467">
    <property type="component" value="Unassembled WGS sequence"/>
</dbReference>